<feature type="transmembrane region" description="Helical" evidence="7">
    <location>
        <begin position="20"/>
        <end position="41"/>
    </location>
</feature>
<feature type="transmembrane region" description="Helical" evidence="7">
    <location>
        <begin position="377"/>
        <end position="402"/>
    </location>
</feature>
<keyword evidence="6 7" id="KW-0472">Membrane</keyword>
<sequence>MDSSLFTSDDKSSDNSVHTFLASLLFNLAVSAAILFLFCILRPRFKRVYAPRTYAVEREKRSKPIGNGIFSWIPAVLRVPDEEIIKRSGLDTYMFLRGIRSNLIIFAAISVISAASILPINILGTNGLTGLDSLSIGNVDSKSSRLWVHVGVFALIVVWTLWNIVGELRIYTHLRMWWLTHPAHASRAQASTVLVTDLPKTLLNNDERLFRMFDMLPGGVRQIFVNRSSDELADTVKKRDRLAAKLEKLLTKYAVKCVKTYEKASLRGDMYVQPRRPAMRKGPLSLFGGKVETFEYLSAEIAMCNHYIAQNLKQMQDFKRQPSALVMFNKQIAAHMASQAVLDYKPFSMGNVTADVNPEDIIWSNLKISPWSRRIRGYVSFGITLAITFLWTILTAFFSGLIQVNNLTKLKAFNWLTTNKFALGIFSGIVPSLIIALMMTLLPLILRLLLRLEGTPRFSLIDLRLLHRMFFFQVWNVYLVNILSSSSLVIVTNSLSDPTSIFTQLQEDVPKSAINILTYVLLLTFIGAAKEIFQGFSLAMRYLMPLLFAKTPRKIYSAEKPTEFNWGATIPTHTLVFLFGFSYTFIAPYVSWFVALYFAIFYIIYRYQFLYVYNDSKWVTGGLSYPKSIKQILVGIYISEIYLILMMLSRIHGTADSVMRVVVAVGIFMFTVAVNLYINDVYMPAINYLPLKKAFDIEQNPLLASEFPDVLGDEDVGFSESSDSSSLSLEQRKKRNWIYAMYSSLVPTSIIKQTIRTFPSILGSSTDTFVSSKTAPAMSRTQTDKYRLSMIDTSPMATAGRNELARMFSSPEIRARPVCNLWVPLGNEKLFGRLLWEIEHYGQGTILVITQGTEITEKFRVRADTDFDIEAIEVGDKAEVSNMQRQRTVSI</sequence>
<organism evidence="11 12">
    <name type="scientific">Coemansia asiatica</name>
    <dbReference type="NCBI Taxonomy" id="1052880"/>
    <lineage>
        <taxon>Eukaryota</taxon>
        <taxon>Fungi</taxon>
        <taxon>Fungi incertae sedis</taxon>
        <taxon>Zoopagomycota</taxon>
        <taxon>Kickxellomycotina</taxon>
        <taxon>Kickxellomycetes</taxon>
        <taxon>Kickxellales</taxon>
        <taxon>Kickxellaceae</taxon>
        <taxon>Coemansia</taxon>
    </lineage>
</organism>
<dbReference type="PANTHER" id="PTHR13018:SF139">
    <property type="entry name" value="PHOSPHATE METABOLISM PROTEIN 7"/>
    <property type="match status" value="1"/>
</dbReference>
<feature type="domain" description="CSC1/OSCA1-like cytosolic" evidence="10">
    <location>
        <begin position="191"/>
        <end position="365"/>
    </location>
</feature>
<reference evidence="11" key="1">
    <citation type="submission" date="2022-07" db="EMBL/GenBank/DDBJ databases">
        <title>Phylogenomic reconstructions and comparative analyses of Kickxellomycotina fungi.</title>
        <authorList>
            <person name="Reynolds N.K."/>
            <person name="Stajich J.E."/>
            <person name="Barry K."/>
            <person name="Grigoriev I.V."/>
            <person name="Crous P."/>
            <person name="Smith M.E."/>
        </authorList>
    </citation>
    <scope>NUCLEOTIDE SEQUENCE</scope>
    <source>
        <strain evidence="11">NBRC 105413</strain>
    </source>
</reference>
<evidence type="ECO:0000256" key="5">
    <source>
        <dbReference type="ARBA" id="ARBA00022989"/>
    </source>
</evidence>
<proteinExistence type="inferred from homology"/>
<accession>A0A9W7XKN1</accession>
<feature type="transmembrane region" description="Helical" evidence="7">
    <location>
        <begin position="592"/>
        <end position="612"/>
    </location>
</feature>
<dbReference type="Pfam" id="PF13967">
    <property type="entry name" value="RSN1_TM"/>
    <property type="match status" value="1"/>
</dbReference>
<evidence type="ECO:0000256" key="3">
    <source>
        <dbReference type="ARBA" id="ARBA00022448"/>
    </source>
</evidence>
<evidence type="ECO:0000256" key="4">
    <source>
        <dbReference type="ARBA" id="ARBA00022692"/>
    </source>
</evidence>
<evidence type="ECO:0000259" key="9">
    <source>
        <dbReference type="Pfam" id="PF13967"/>
    </source>
</evidence>
<feature type="transmembrane region" description="Helical" evidence="7">
    <location>
        <begin position="564"/>
        <end position="586"/>
    </location>
</feature>
<evidence type="ECO:0000259" key="10">
    <source>
        <dbReference type="Pfam" id="PF14703"/>
    </source>
</evidence>
<dbReference type="PANTHER" id="PTHR13018">
    <property type="entry name" value="PROBABLE MEMBRANE PROTEIN DUF221-RELATED"/>
    <property type="match status" value="1"/>
</dbReference>
<feature type="transmembrane region" description="Helical" evidence="7">
    <location>
        <begin position="470"/>
        <end position="496"/>
    </location>
</feature>
<feature type="transmembrane region" description="Helical" evidence="7">
    <location>
        <begin position="146"/>
        <end position="165"/>
    </location>
</feature>
<dbReference type="InterPro" id="IPR045122">
    <property type="entry name" value="Csc1-like"/>
</dbReference>
<dbReference type="AlphaFoldDB" id="A0A9W7XKN1"/>
<gene>
    <name evidence="11" type="primary">PHM7_2</name>
    <name evidence="11" type="ORF">LPJ64_002938</name>
</gene>
<name>A0A9W7XKN1_9FUNG</name>
<dbReference type="Proteomes" id="UP001145021">
    <property type="component" value="Unassembled WGS sequence"/>
</dbReference>
<keyword evidence="3" id="KW-0813">Transport</keyword>
<evidence type="ECO:0000313" key="12">
    <source>
        <dbReference type="Proteomes" id="UP001145021"/>
    </source>
</evidence>
<feature type="transmembrane region" description="Helical" evidence="7">
    <location>
        <begin position="103"/>
        <end position="126"/>
    </location>
</feature>
<feature type="transmembrane region" description="Helical" evidence="7">
    <location>
        <begin position="516"/>
        <end position="543"/>
    </location>
</feature>
<dbReference type="Pfam" id="PF02714">
    <property type="entry name" value="RSN1_7TM"/>
    <property type="match status" value="1"/>
</dbReference>
<evidence type="ECO:0000256" key="6">
    <source>
        <dbReference type="ARBA" id="ARBA00023136"/>
    </source>
</evidence>
<keyword evidence="12" id="KW-1185">Reference proteome</keyword>
<dbReference type="InterPro" id="IPR003864">
    <property type="entry name" value="CSC1/OSCA1-like_7TM"/>
</dbReference>
<feature type="domain" description="CSC1/OSCA1-like 7TM region" evidence="8">
    <location>
        <begin position="377"/>
        <end position="646"/>
    </location>
</feature>
<comment type="caution">
    <text evidence="11">The sequence shown here is derived from an EMBL/GenBank/DDBJ whole genome shotgun (WGS) entry which is preliminary data.</text>
</comment>
<evidence type="ECO:0000256" key="7">
    <source>
        <dbReference type="SAM" id="Phobius"/>
    </source>
</evidence>
<dbReference type="InterPro" id="IPR032880">
    <property type="entry name" value="CSC1/OSCA1-like_N"/>
</dbReference>
<dbReference type="Pfam" id="PF14703">
    <property type="entry name" value="PHM7_cyt"/>
    <property type="match status" value="1"/>
</dbReference>
<evidence type="ECO:0000256" key="2">
    <source>
        <dbReference type="ARBA" id="ARBA00007779"/>
    </source>
</evidence>
<keyword evidence="5 7" id="KW-1133">Transmembrane helix</keyword>
<evidence type="ECO:0000313" key="11">
    <source>
        <dbReference type="EMBL" id="KAJ1645469.1"/>
    </source>
</evidence>
<dbReference type="EMBL" id="JANBOH010000104">
    <property type="protein sequence ID" value="KAJ1645469.1"/>
    <property type="molecule type" value="Genomic_DNA"/>
</dbReference>
<feature type="transmembrane region" description="Helical" evidence="7">
    <location>
        <begin position="422"/>
        <end position="450"/>
    </location>
</feature>
<dbReference type="InterPro" id="IPR027815">
    <property type="entry name" value="CSC1/OSCA1-like_cyt"/>
</dbReference>
<feature type="transmembrane region" description="Helical" evidence="7">
    <location>
        <begin position="632"/>
        <end position="651"/>
    </location>
</feature>
<dbReference type="GO" id="GO:0005886">
    <property type="term" value="C:plasma membrane"/>
    <property type="evidence" value="ECO:0007669"/>
    <property type="project" value="TreeGrafter"/>
</dbReference>
<feature type="transmembrane region" description="Helical" evidence="7">
    <location>
        <begin position="657"/>
        <end position="678"/>
    </location>
</feature>
<evidence type="ECO:0000256" key="1">
    <source>
        <dbReference type="ARBA" id="ARBA00004141"/>
    </source>
</evidence>
<comment type="subcellular location">
    <subcellularLocation>
        <location evidence="1">Membrane</location>
        <topology evidence="1">Multi-pass membrane protein</topology>
    </subcellularLocation>
</comment>
<evidence type="ECO:0000259" key="8">
    <source>
        <dbReference type="Pfam" id="PF02714"/>
    </source>
</evidence>
<comment type="similarity">
    <text evidence="2">Belongs to the CSC1 (TC 1.A.17) family.</text>
</comment>
<feature type="domain" description="CSC1/OSCA1-like N-terminal transmembrane" evidence="9">
    <location>
        <begin position="20"/>
        <end position="165"/>
    </location>
</feature>
<keyword evidence="4 7" id="KW-0812">Transmembrane</keyword>
<protein>
    <submittedName>
        <fullName evidence="11">Phosphate metabolism protein 7</fullName>
    </submittedName>
</protein>
<dbReference type="GO" id="GO:0005227">
    <property type="term" value="F:calcium-activated cation channel activity"/>
    <property type="evidence" value="ECO:0007669"/>
    <property type="project" value="InterPro"/>
</dbReference>